<keyword evidence="8" id="KW-0143">Chaperone</keyword>
<comment type="subcellular location">
    <subcellularLocation>
        <location evidence="1">Endoplasmic reticulum membrane</location>
        <topology evidence="1">Multi-pass membrane protein</topology>
    </subcellularLocation>
</comment>
<feature type="region of interest" description="Disordered" evidence="9">
    <location>
        <begin position="607"/>
        <end position="663"/>
    </location>
</feature>
<dbReference type="PANTHER" id="PTHR24075:SF0">
    <property type="entry name" value="TRANSLOCATION PROTEIN SEC63 HOMOLOG"/>
    <property type="match status" value="1"/>
</dbReference>
<dbReference type="GO" id="GO:0006620">
    <property type="term" value="P:post-translational protein targeting to endoplasmic reticulum membrane"/>
    <property type="evidence" value="ECO:0007669"/>
    <property type="project" value="TreeGrafter"/>
</dbReference>
<accession>A0A166CXX3</accession>
<evidence type="ECO:0000256" key="5">
    <source>
        <dbReference type="ARBA" id="ARBA00022927"/>
    </source>
</evidence>
<feature type="compositionally biased region" description="Acidic residues" evidence="9">
    <location>
        <begin position="638"/>
        <end position="653"/>
    </location>
</feature>
<feature type="transmembrane region" description="Helical" evidence="10">
    <location>
        <begin position="198"/>
        <end position="221"/>
    </location>
</feature>
<dbReference type="CDD" id="cd06257">
    <property type="entry name" value="DnaJ"/>
    <property type="match status" value="1"/>
</dbReference>
<dbReference type="GO" id="GO:0006614">
    <property type="term" value="P:SRP-dependent cotranslational protein targeting to membrane"/>
    <property type="evidence" value="ECO:0007669"/>
    <property type="project" value="TreeGrafter"/>
</dbReference>
<dbReference type="EMBL" id="KV417622">
    <property type="protein sequence ID" value="KZP14112.1"/>
    <property type="molecule type" value="Genomic_DNA"/>
</dbReference>
<evidence type="ECO:0000256" key="4">
    <source>
        <dbReference type="ARBA" id="ARBA00022824"/>
    </source>
</evidence>
<dbReference type="PANTHER" id="PTHR24075">
    <property type="entry name" value="SEC63 DOMAIN-CONTAINING"/>
    <property type="match status" value="1"/>
</dbReference>
<dbReference type="PRINTS" id="PR00625">
    <property type="entry name" value="JDOMAIN"/>
</dbReference>
<evidence type="ECO:0000256" key="9">
    <source>
        <dbReference type="SAM" id="MobiDB-lite"/>
    </source>
</evidence>
<evidence type="ECO:0000259" key="11">
    <source>
        <dbReference type="PROSITE" id="PS50076"/>
    </source>
</evidence>
<dbReference type="InterPro" id="IPR004179">
    <property type="entry name" value="Sec63-dom"/>
</dbReference>
<dbReference type="InterPro" id="IPR036869">
    <property type="entry name" value="J_dom_sf"/>
</dbReference>
<evidence type="ECO:0000256" key="1">
    <source>
        <dbReference type="ARBA" id="ARBA00004477"/>
    </source>
</evidence>
<dbReference type="AlphaFoldDB" id="A0A166CXX3"/>
<dbReference type="InterPro" id="IPR001623">
    <property type="entry name" value="DnaJ_domain"/>
</dbReference>
<dbReference type="SUPFAM" id="SSF158702">
    <property type="entry name" value="Sec63 N-terminal domain-like"/>
    <property type="match status" value="1"/>
</dbReference>
<evidence type="ECO:0000256" key="7">
    <source>
        <dbReference type="ARBA" id="ARBA00023136"/>
    </source>
</evidence>
<evidence type="ECO:0000256" key="8">
    <source>
        <dbReference type="ARBA" id="ARBA00023186"/>
    </source>
</evidence>
<feature type="transmembrane region" description="Helical" evidence="10">
    <location>
        <begin position="12"/>
        <end position="30"/>
    </location>
</feature>
<sequence>MGSYHYDESGNMAAYFVITFLAVTLVPLTISSLGGGSSKHHSADGCQCKPCIEQRASIRSREGRSILRPKLSAKGTFIILGWALFGYLSYKTANAAIDSAVYDPFEILGLSSGTTTKDIKSHFKKLSKIYHPDKMEVSGNNTVESIATKFVEITKAYKSLTDETIRRNWEQYGHPDGRQEVSTGIALPQWIIEGKNNIWVLGIYGLVFGGVLPLLVGRWWFGSRQRTKDGVNTLTAAAFFKSLNDESSMKEIVATVGKSYTWESQGAKGAEKELQKLEDTVSGTMGKEWADIIKLAEARKGTEGYQSRKRALVLLYSHFLRLTLTNDTLKREQAHLLLQTPVLLNALLTIATSRNWLAPTLSVMRLHAYLTQAILPGQEQSKFAQLPGVKTDERPQGAPSVEKFVESLEKNGDGRVAEAKRALQGWGRLELVDATFKVIGERIVIPSSIVYLVVKLRISPSGAASPSPKEKDANETKRIIKANDERDNQFLVSKKETEELSGATGASGLAHAPYWPGYRKPSWWLVIADDKSNRIVVPPMKISDVPSSNPELDGDYRSYKIQFQAPGGVGLFTWKIYLVSDTFVGDEICQDIALKIDDATALNADEQAAEDEISDPEEDSLAGQMAAMRGGSVKKAGEDEESDEESGTDDDQDNNGSSDSDSD</sequence>
<dbReference type="Pfam" id="PF02889">
    <property type="entry name" value="Sec63"/>
    <property type="match status" value="1"/>
</dbReference>
<evidence type="ECO:0000256" key="2">
    <source>
        <dbReference type="ARBA" id="ARBA00022448"/>
    </source>
</evidence>
<dbReference type="OrthoDB" id="1734229at2759"/>
<dbReference type="InterPro" id="IPR014756">
    <property type="entry name" value="Ig_E-set"/>
</dbReference>
<dbReference type="GO" id="GO:0003723">
    <property type="term" value="F:RNA binding"/>
    <property type="evidence" value="ECO:0007669"/>
    <property type="project" value="TreeGrafter"/>
</dbReference>
<feature type="transmembrane region" description="Helical" evidence="10">
    <location>
        <begin position="71"/>
        <end position="90"/>
    </location>
</feature>
<keyword evidence="13" id="KW-1185">Reference proteome</keyword>
<dbReference type="SUPFAM" id="SSF46565">
    <property type="entry name" value="Chaperone J-domain"/>
    <property type="match status" value="1"/>
</dbReference>
<organism evidence="12 13">
    <name type="scientific">Athelia psychrophila</name>
    <dbReference type="NCBI Taxonomy" id="1759441"/>
    <lineage>
        <taxon>Eukaryota</taxon>
        <taxon>Fungi</taxon>
        <taxon>Dikarya</taxon>
        <taxon>Basidiomycota</taxon>
        <taxon>Agaricomycotina</taxon>
        <taxon>Agaricomycetes</taxon>
        <taxon>Agaricomycetidae</taxon>
        <taxon>Atheliales</taxon>
        <taxon>Atheliaceae</taxon>
        <taxon>Athelia</taxon>
    </lineage>
</organism>
<dbReference type="FunFam" id="1.10.287.110:FF:000039">
    <property type="entry name" value="Protein translocation complex component (Npl1)"/>
    <property type="match status" value="1"/>
</dbReference>
<evidence type="ECO:0000256" key="3">
    <source>
        <dbReference type="ARBA" id="ARBA00022692"/>
    </source>
</evidence>
<dbReference type="STRING" id="436010.A0A166CXX3"/>
<dbReference type="Gene3D" id="1.10.287.110">
    <property type="entry name" value="DnaJ domain"/>
    <property type="match status" value="1"/>
</dbReference>
<feature type="compositionally biased region" description="Acidic residues" evidence="9">
    <location>
        <begin position="607"/>
        <end position="620"/>
    </location>
</feature>
<feature type="domain" description="J" evidence="11">
    <location>
        <begin position="103"/>
        <end position="173"/>
    </location>
</feature>
<dbReference type="Pfam" id="PF00226">
    <property type="entry name" value="DnaJ"/>
    <property type="match status" value="1"/>
</dbReference>
<dbReference type="InterPro" id="IPR035892">
    <property type="entry name" value="C2_domain_sf"/>
</dbReference>
<evidence type="ECO:0000313" key="12">
    <source>
        <dbReference type="EMBL" id="KZP14112.1"/>
    </source>
</evidence>
<dbReference type="Gene3D" id="1.10.3380.10">
    <property type="entry name" value="Sec63 N-terminal domain-like domain"/>
    <property type="match status" value="1"/>
</dbReference>
<evidence type="ECO:0000313" key="13">
    <source>
        <dbReference type="Proteomes" id="UP000076532"/>
    </source>
</evidence>
<keyword evidence="4" id="KW-0256">Endoplasmic reticulum</keyword>
<dbReference type="SUPFAM" id="SSF81296">
    <property type="entry name" value="E set domains"/>
    <property type="match status" value="1"/>
</dbReference>
<keyword evidence="3 10" id="KW-0812">Transmembrane</keyword>
<protein>
    <recommendedName>
        <fullName evidence="11">J domain-containing protein</fullName>
    </recommendedName>
</protein>
<proteinExistence type="predicted"/>
<keyword evidence="5" id="KW-0653">Protein transport</keyword>
<reference evidence="12 13" key="1">
    <citation type="journal article" date="2016" name="Mol. Biol. Evol.">
        <title>Comparative Genomics of Early-Diverging Mushroom-Forming Fungi Provides Insights into the Origins of Lignocellulose Decay Capabilities.</title>
        <authorList>
            <person name="Nagy L.G."/>
            <person name="Riley R."/>
            <person name="Tritt A."/>
            <person name="Adam C."/>
            <person name="Daum C."/>
            <person name="Floudas D."/>
            <person name="Sun H."/>
            <person name="Yadav J.S."/>
            <person name="Pangilinan J."/>
            <person name="Larsson K.H."/>
            <person name="Matsuura K."/>
            <person name="Barry K."/>
            <person name="Labutti K."/>
            <person name="Kuo R."/>
            <person name="Ohm R.A."/>
            <person name="Bhattacharya S.S."/>
            <person name="Shirouzu T."/>
            <person name="Yoshinaga Y."/>
            <person name="Martin F.M."/>
            <person name="Grigoriev I.V."/>
            <person name="Hibbett D.S."/>
        </authorList>
    </citation>
    <scope>NUCLEOTIDE SEQUENCE [LARGE SCALE GENOMIC DNA]</scope>
    <source>
        <strain evidence="12 13">CBS 109695</strain>
    </source>
</reference>
<gene>
    <name evidence="12" type="ORF">FIBSPDRAFT_921444</name>
</gene>
<name>A0A166CXX3_9AGAM</name>
<evidence type="ECO:0000256" key="6">
    <source>
        <dbReference type="ARBA" id="ARBA00022989"/>
    </source>
</evidence>
<dbReference type="Gene3D" id="2.60.40.150">
    <property type="entry name" value="C2 domain"/>
    <property type="match status" value="1"/>
</dbReference>
<keyword evidence="6 10" id="KW-1133">Transmembrane helix</keyword>
<keyword evidence="7 10" id="KW-0472">Membrane</keyword>
<feature type="compositionally biased region" description="Low complexity" evidence="9">
    <location>
        <begin position="654"/>
        <end position="663"/>
    </location>
</feature>
<evidence type="ECO:0000256" key="10">
    <source>
        <dbReference type="SAM" id="Phobius"/>
    </source>
</evidence>
<dbReference type="PROSITE" id="PS50076">
    <property type="entry name" value="DNAJ_2"/>
    <property type="match status" value="1"/>
</dbReference>
<dbReference type="Proteomes" id="UP000076532">
    <property type="component" value="Unassembled WGS sequence"/>
</dbReference>
<dbReference type="GO" id="GO:0008320">
    <property type="term" value="F:protein transmembrane transporter activity"/>
    <property type="evidence" value="ECO:0007669"/>
    <property type="project" value="TreeGrafter"/>
</dbReference>
<dbReference type="SMART" id="SM00271">
    <property type="entry name" value="DnaJ"/>
    <property type="match status" value="1"/>
</dbReference>
<dbReference type="SMART" id="SM00973">
    <property type="entry name" value="Sec63"/>
    <property type="match status" value="1"/>
</dbReference>
<keyword evidence="2" id="KW-0813">Transport</keyword>
<dbReference type="GO" id="GO:0031207">
    <property type="term" value="C:Sec62/Sec63 complex"/>
    <property type="evidence" value="ECO:0007669"/>
    <property type="project" value="TreeGrafter"/>
</dbReference>